<evidence type="ECO:0000256" key="10">
    <source>
        <dbReference type="ARBA" id="ARBA00022801"/>
    </source>
</evidence>
<name>A0ABV8HF30_9FLAO</name>
<evidence type="ECO:0000256" key="2">
    <source>
        <dbReference type="ARBA" id="ARBA00004752"/>
    </source>
</evidence>
<keyword evidence="22" id="KW-1185">Reference proteome</keyword>
<feature type="transmembrane region" description="Helical" evidence="18">
    <location>
        <begin position="13"/>
        <end position="37"/>
    </location>
</feature>
<evidence type="ECO:0000256" key="9">
    <source>
        <dbReference type="ARBA" id="ARBA00022679"/>
    </source>
</evidence>
<dbReference type="InterPro" id="IPR001264">
    <property type="entry name" value="Glyco_trans_51"/>
</dbReference>
<feature type="domain" description="Glycosyl transferase family 51" evidence="20">
    <location>
        <begin position="62"/>
        <end position="242"/>
    </location>
</feature>
<evidence type="ECO:0000256" key="18">
    <source>
        <dbReference type="SAM" id="Phobius"/>
    </source>
</evidence>
<evidence type="ECO:0000256" key="14">
    <source>
        <dbReference type="ARBA" id="ARBA00023268"/>
    </source>
</evidence>
<keyword evidence="10" id="KW-0378">Hydrolase</keyword>
<dbReference type="Pfam" id="PF00905">
    <property type="entry name" value="Transpeptidase"/>
    <property type="match status" value="1"/>
</dbReference>
<keyword evidence="18" id="KW-0812">Transmembrane</keyword>
<comment type="similarity">
    <text evidence="4">In the N-terminal section; belongs to the glycosyltransferase 51 family.</text>
</comment>
<evidence type="ECO:0000256" key="15">
    <source>
        <dbReference type="ARBA" id="ARBA00023316"/>
    </source>
</evidence>
<keyword evidence="8" id="KW-0328">Glycosyltransferase</keyword>
<reference evidence="22" key="1">
    <citation type="journal article" date="2019" name="Int. J. Syst. Evol. Microbiol.">
        <title>The Global Catalogue of Microorganisms (GCM) 10K type strain sequencing project: providing services to taxonomists for standard genome sequencing and annotation.</title>
        <authorList>
            <consortium name="The Broad Institute Genomics Platform"/>
            <consortium name="The Broad Institute Genome Sequencing Center for Infectious Disease"/>
            <person name="Wu L."/>
            <person name="Ma J."/>
        </authorList>
    </citation>
    <scope>NUCLEOTIDE SEQUENCE [LARGE SCALE GENOMIC DNA]</scope>
    <source>
        <strain evidence="22">CECT 9128</strain>
    </source>
</reference>
<dbReference type="PANTHER" id="PTHR32282">
    <property type="entry name" value="BINDING PROTEIN TRANSPEPTIDASE, PUTATIVE-RELATED"/>
    <property type="match status" value="1"/>
</dbReference>
<gene>
    <name evidence="21" type="ORF">ACFOS1_19780</name>
</gene>
<dbReference type="SUPFAM" id="SSF56601">
    <property type="entry name" value="beta-lactamase/transpeptidase-like"/>
    <property type="match status" value="1"/>
</dbReference>
<evidence type="ECO:0000256" key="8">
    <source>
        <dbReference type="ARBA" id="ARBA00022676"/>
    </source>
</evidence>
<keyword evidence="7" id="KW-0645">Protease</keyword>
<evidence type="ECO:0000259" key="20">
    <source>
        <dbReference type="Pfam" id="PF00912"/>
    </source>
</evidence>
<dbReference type="Proteomes" id="UP001595793">
    <property type="component" value="Unassembled WGS sequence"/>
</dbReference>
<feature type="domain" description="Penicillin-binding protein transpeptidase" evidence="19">
    <location>
        <begin position="419"/>
        <end position="655"/>
    </location>
</feature>
<evidence type="ECO:0000313" key="22">
    <source>
        <dbReference type="Proteomes" id="UP001595793"/>
    </source>
</evidence>
<dbReference type="PANTHER" id="PTHR32282:SF11">
    <property type="entry name" value="PENICILLIN-BINDING PROTEIN 1B"/>
    <property type="match status" value="1"/>
</dbReference>
<evidence type="ECO:0000313" key="21">
    <source>
        <dbReference type="EMBL" id="MFC4029667.1"/>
    </source>
</evidence>
<dbReference type="InterPro" id="IPR023346">
    <property type="entry name" value="Lysozyme-like_dom_sf"/>
</dbReference>
<evidence type="ECO:0000256" key="13">
    <source>
        <dbReference type="ARBA" id="ARBA00023136"/>
    </source>
</evidence>
<dbReference type="Pfam" id="PF00912">
    <property type="entry name" value="Transgly"/>
    <property type="match status" value="1"/>
</dbReference>
<dbReference type="EMBL" id="JBHSAS010000034">
    <property type="protein sequence ID" value="MFC4029667.1"/>
    <property type="molecule type" value="Genomic_DNA"/>
</dbReference>
<dbReference type="InterPro" id="IPR001460">
    <property type="entry name" value="PCN-bd_Tpept"/>
</dbReference>
<keyword evidence="18" id="KW-1133">Transmembrane helix</keyword>
<dbReference type="RefSeq" id="WP_290232095.1">
    <property type="nucleotide sequence ID" value="NZ_JAUFPZ010000002.1"/>
</dbReference>
<keyword evidence="14" id="KW-0511">Multifunctional enzyme</keyword>
<comment type="catalytic activity">
    <reaction evidence="16">
        <text>Preferential cleavage: (Ac)2-L-Lys-D-Ala-|-D-Ala. Also transpeptidation of peptidyl-alanyl moieties that are N-acyl substituents of D-alanine.</text>
        <dbReference type="EC" id="3.4.16.4"/>
    </reaction>
</comment>
<sequence length="773" mass="87833">MLSKLKKSPILKWFLRIFLGLFVLFILFFTSIYLGMWGEIPSKQELSELQQNKATQILSNDGKLIGKFYIFDRQPIQFEDLPKSLIEALIATEDVRFYEHNGIDNRSLARVFFKTILLQDESSGGGSTITLQLAKNIYGRKDYGALGIVVNKFQEGIMAKRIENIYSKEDILTLYFNTVPFSDNTYGIESASMKFFGKHVKDLAVEEAAVLVGMLKASHRYNPRIFPERSRLRRDVVLTQMEKYGYLTEKEKEKYIAKDLVLNYKNYSNKKGLAPYFREQIRKDLSNVLDTIKNKDGENYNIYRDGLIVHTTLDYKLQSVAEASMREHMANLQQQHEDSYGSRAPWLTNDAILKDAIQRSKAYKNLKEDGLSETEIMQELQKKKQMELFEYNGTVTRQASTIDSIKHYLKFLNSGLLSVDPKDGAVKAWVGGVDFRYFQYDHVSQSKRQVGSTFKPIVYTTAIDNGIEPCTYYSGRAVTYKDGWKPTNATSEEEDEDLNYSMKYALSHSMNTIAVKVLLDAGIPNVVEKAHQMGIESDLPEVPSIALGTAELNMKELTQAYTSFVNSGRPSTPYYITKIEDGAGNLLAEFKPSKTKEPAYSEETREIMVNMMQATVDEGTATRLRYTYGLNNDIAGKTGTTQNNKDGWFVGVTPNLVTVTWVGSDDHRIGFRNTRIGQGANSALPIFGKMMQKMNADEYFSSITSARFKQPSSEVAELLDCEPTKEDGFLKKLFGSKKDEPAEIDMDQPVKEEKQKKKKGFFSRLFGGKKKDN</sequence>
<comment type="caution">
    <text evidence="21">The sequence shown here is derived from an EMBL/GenBank/DDBJ whole genome shotgun (WGS) entry which is preliminary data.</text>
</comment>
<evidence type="ECO:0000256" key="5">
    <source>
        <dbReference type="ARBA" id="ARBA00022475"/>
    </source>
</evidence>
<evidence type="ECO:0000256" key="1">
    <source>
        <dbReference type="ARBA" id="ARBA00004236"/>
    </source>
</evidence>
<evidence type="ECO:0000256" key="11">
    <source>
        <dbReference type="ARBA" id="ARBA00022960"/>
    </source>
</evidence>
<comment type="catalytic activity">
    <reaction evidence="17">
        <text>[GlcNAc-(1-&gt;4)-Mur2Ac(oyl-L-Ala-gamma-D-Glu-L-Lys-D-Ala-D-Ala)](n)-di-trans,octa-cis-undecaprenyl diphosphate + beta-D-GlcNAc-(1-&gt;4)-Mur2Ac(oyl-L-Ala-gamma-D-Glu-L-Lys-D-Ala-D-Ala)-di-trans,octa-cis-undecaprenyl diphosphate = [GlcNAc-(1-&gt;4)-Mur2Ac(oyl-L-Ala-gamma-D-Glu-L-Lys-D-Ala-D-Ala)](n+1)-di-trans,octa-cis-undecaprenyl diphosphate + di-trans,octa-cis-undecaprenyl diphosphate + H(+)</text>
        <dbReference type="Rhea" id="RHEA:23708"/>
        <dbReference type="Rhea" id="RHEA-COMP:9602"/>
        <dbReference type="Rhea" id="RHEA-COMP:9603"/>
        <dbReference type="ChEBI" id="CHEBI:15378"/>
        <dbReference type="ChEBI" id="CHEBI:58405"/>
        <dbReference type="ChEBI" id="CHEBI:60033"/>
        <dbReference type="ChEBI" id="CHEBI:78435"/>
        <dbReference type="EC" id="2.4.99.28"/>
    </reaction>
</comment>
<dbReference type="InterPro" id="IPR012338">
    <property type="entry name" value="Beta-lactam/transpept-like"/>
</dbReference>
<evidence type="ECO:0000259" key="19">
    <source>
        <dbReference type="Pfam" id="PF00905"/>
    </source>
</evidence>
<protein>
    <submittedName>
        <fullName evidence="21">Penicillin-binding protein 1A</fullName>
    </submittedName>
</protein>
<evidence type="ECO:0000256" key="16">
    <source>
        <dbReference type="ARBA" id="ARBA00034000"/>
    </source>
</evidence>
<comment type="similarity">
    <text evidence="3">In the C-terminal section; belongs to the transpeptidase family.</text>
</comment>
<evidence type="ECO:0000256" key="12">
    <source>
        <dbReference type="ARBA" id="ARBA00022984"/>
    </source>
</evidence>
<evidence type="ECO:0000256" key="6">
    <source>
        <dbReference type="ARBA" id="ARBA00022645"/>
    </source>
</evidence>
<dbReference type="InterPro" id="IPR036950">
    <property type="entry name" value="PBP_transglycosylase"/>
</dbReference>
<keyword evidence="12" id="KW-0573">Peptidoglycan synthesis</keyword>
<keyword evidence="11" id="KW-0133">Cell shape</keyword>
<dbReference type="Gene3D" id="3.40.710.10">
    <property type="entry name" value="DD-peptidase/beta-lactamase superfamily"/>
    <property type="match status" value="2"/>
</dbReference>
<comment type="pathway">
    <text evidence="2">Cell wall biogenesis; peptidoglycan biosynthesis.</text>
</comment>
<evidence type="ECO:0000256" key="7">
    <source>
        <dbReference type="ARBA" id="ARBA00022670"/>
    </source>
</evidence>
<dbReference type="Gene3D" id="1.10.3810.10">
    <property type="entry name" value="Biosynthetic peptidoglycan transglycosylase-like"/>
    <property type="match status" value="1"/>
</dbReference>
<proteinExistence type="inferred from homology"/>
<keyword evidence="15" id="KW-0961">Cell wall biogenesis/degradation</keyword>
<keyword evidence="5" id="KW-1003">Cell membrane</keyword>
<comment type="subcellular location">
    <subcellularLocation>
        <location evidence="1">Cell membrane</location>
    </subcellularLocation>
</comment>
<organism evidence="21 22">
    <name type="scientific">Zunongwangia endophytica</name>
    <dbReference type="NCBI Taxonomy" id="1808945"/>
    <lineage>
        <taxon>Bacteria</taxon>
        <taxon>Pseudomonadati</taxon>
        <taxon>Bacteroidota</taxon>
        <taxon>Flavobacteriia</taxon>
        <taxon>Flavobacteriales</taxon>
        <taxon>Flavobacteriaceae</taxon>
        <taxon>Zunongwangia</taxon>
    </lineage>
</organism>
<evidence type="ECO:0000256" key="4">
    <source>
        <dbReference type="ARBA" id="ARBA00007739"/>
    </source>
</evidence>
<evidence type="ECO:0000256" key="17">
    <source>
        <dbReference type="ARBA" id="ARBA00049902"/>
    </source>
</evidence>
<keyword evidence="6" id="KW-0121">Carboxypeptidase</keyword>
<accession>A0ABV8HF30</accession>
<keyword evidence="13 18" id="KW-0472">Membrane</keyword>
<dbReference type="InterPro" id="IPR050396">
    <property type="entry name" value="Glycosyltr_51/Transpeptidase"/>
</dbReference>
<dbReference type="SUPFAM" id="SSF53955">
    <property type="entry name" value="Lysozyme-like"/>
    <property type="match status" value="1"/>
</dbReference>
<keyword evidence="9" id="KW-0808">Transferase</keyword>
<evidence type="ECO:0000256" key="3">
    <source>
        <dbReference type="ARBA" id="ARBA00007090"/>
    </source>
</evidence>